<keyword evidence="7" id="KW-1185">Reference proteome</keyword>
<comment type="similarity">
    <text evidence="2">Belongs to the virb1 family.</text>
</comment>
<dbReference type="InterPro" id="IPR008258">
    <property type="entry name" value="Transglycosylase_SLT_dom_1"/>
</dbReference>
<dbReference type="Gene3D" id="1.10.530.10">
    <property type="match status" value="1"/>
</dbReference>
<evidence type="ECO:0000259" key="5">
    <source>
        <dbReference type="Pfam" id="PF01464"/>
    </source>
</evidence>
<feature type="signal peptide" evidence="4">
    <location>
        <begin position="1"/>
        <end position="23"/>
    </location>
</feature>
<dbReference type="CDD" id="cd00254">
    <property type="entry name" value="LT-like"/>
    <property type="match status" value="1"/>
</dbReference>
<gene>
    <name evidence="6" type="primary">slt_1</name>
    <name evidence="6" type="ORF">ROJ8625_01429</name>
</gene>
<dbReference type="GO" id="GO:0016829">
    <property type="term" value="F:lyase activity"/>
    <property type="evidence" value="ECO:0007669"/>
    <property type="project" value="UniProtKB-KW"/>
</dbReference>
<feature type="chain" id="PRO_5012643125" evidence="4">
    <location>
        <begin position="24"/>
        <end position="205"/>
    </location>
</feature>
<dbReference type="Proteomes" id="UP000193570">
    <property type="component" value="Unassembled WGS sequence"/>
</dbReference>
<evidence type="ECO:0000256" key="1">
    <source>
        <dbReference type="ARBA" id="ARBA00007734"/>
    </source>
</evidence>
<evidence type="ECO:0000313" key="6">
    <source>
        <dbReference type="EMBL" id="SLN31550.1"/>
    </source>
</evidence>
<reference evidence="6 7" key="1">
    <citation type="submission" date="2017-03" db="EMBL/GenBank/DDBJ databases">
        <authorList>
            <person name="Afonso C.L."/>
            <person name="Miller P.J."/>
            <person name="Scott M.A."/>
            <person name="Spackman E."/>
            <person name="Goraichik I."/>
            <person name="Dimitrov K.M."/>
            <person name="Suarez D.L."/>
            <person name="Swayne D.E."/>
        </authorList>
    </citation>
    <scope>NUCLEOTIDE SEQUENCE [LARGE SCALE GENOMIC DNA]</scope>
    <source>
        <strain evidence="6 7">CECT 8625</strain>
    </source>
</reference>
<evidence type="ECO:0000256" key="3">
    <source>
        <dbReference type="SAM" id="MobiDB-lite"/>
    </source>
</evidence>
<dbReference type="PANTHER" id="PTHR37423:SF2">
    <property type="entry name" value="MEMBRANE-BOUND LYTIC MUREIN TRANSGLYCOSYLASE C"/>
    <property type="match status" value="1"/>
</dbReference>
<protein>
    <submittedName>
        <fullName evidence="6">Soluble lytic murein transglycosylase</fullName>
        <ecNumber evidence="6">4.2.2.-</ecNumber>
    </submittedName>
</protein>
<organism evidence="6 7">
    <name type="scientific">Roseivivax jejudonensis</name>
    <dbReference type="NCBI Taxonomy" id="1529041"/>
    <lineage>
        <taxon>Bacteria</taxon>
        <taxon>Pseudomonadati</taxon>
        <taxon>Pseudomonadota</taxon>
        <taxon>Alphaproteobacteria</taxon>
        <taxon>Rhodobacterales</taxon>
        <taxon>Roseobacteraceae</taxon>
        <taxon>Roseivivax</taxon>
    </lineage>
</organism>
<dbReference type="EC" id="4.2.2.-" evidence="6"/>
<proteinExistence type="inferred from homology"/>
<feature type="domain" description="Transglycosylase SLT" evidence="5">
    <location>
        <begin position="93"/>
        <end position="197"/>
    </location>
</feature>
<evidence type="ECO:0000256" key="4">
    <source>
        <dbReference type="SAM" id="SignalP"/>
    </source>
</evidence>
<comment type="similarity">
    <text evidence="1">Belongs to the transglycosylase Slt family.</text>
</comment>
<name>A0A1X6YUG6_9RHOB</name>
<dbReference type="SUPFAM" id="SSF53955">
    <property type="entry name" value="Lysozyme-like"/>
    <property type="match status" value="1"/>
</dbReference>
<evidence type="ECO:0000256" key="2">
    <source>
        <dbReference type="ARBA" id="ARBA00009387"/>
    </source>
</evidence>
<dbReference type="EMBL" id="FWFK01000002">
    <property type="protein sequence ID" value="SLN31550.1"/>
    <property type="molecule type" value="Genomic_DNA"/>
</dbReference>
<accession>A0A1X6YUG6</accession>
<evidence type="ECO:0000313" key="7">
    <source>
        <dbReference type="Proteomes" id="UP000193570"/>
    </source>
</evidence>
<feature type="region of interest" description="Disordered" evidence="3">
    <location>
        <begin position="60"/>
        <end position="80"/>
    </location>
</feature>
<keyword evidence="4" id="KW-0732">Signal</keyword>
<keyword evidence="6" id="KW-0456">Lyase</keyword>
<dbReference type="AlphaFoldDB" id="A0A1X6YUG6"/>
<dbReference type="PANTHER" id="PTHR37423">
    <property type="entry name" value="SOLUBLE LYTIC MUREIN TRANSGLYCOSYLASE-RELATED"/>
    <property type="match status" value="1"/>
</dbReference>
<dbReference type="Pfam" id="PF01464">
    <property type="entry name" value="SLT"/>
    <property type="match status" value="1"/>
</dbReference>
<sequence>MLTTMRFAGGVAALCALLPVSVAADILSSQNRARLFSSQTRVLDGRAAQQYNNSVRLQPPEVVTPTKWGPEPGAAGTTPEWRGRYRGEFLTVARTAARRHGIPEDLFLRLVQQESGWNPNAKSHKGALGLAQLMPQTAARMGVDPHDPNQNLDGGARYLKAQFDKFRSWPLALAAYNAGPGAVERYDGVPPYKETQNYVKIIWGR</sequence>
<dbReference type="InterPro" id="IPR023346">
    <property type="entry name" value="Lysozyme-like_dom_sf"/>
</dbReference>